<comment type="subunit">
    <text evidence="2 5">Homopentamer.</text>
</comment>
<gene>
    <name evidence="8" type="primary">fliD</name>
    <name evidence="8" type="ORF">Q4F19_15765</name>
</gene>
<keyword evidence="8" id="KW-0282">Flagellum</keyword>
<keyword evidence="3" id="KW-0175">Coiled coil</keyword>
<evidence type="ECO:0000259" key="7">
    <source>
        <dbReference type="Pfam" id="PF07195"/>
    </source>
</evidence>
<dbReference type="InterPro" id="IPR040026">
    <property type="entry name" value="FliD"/>
</dbReference>
<dbReference type="Pfam" id="PF02465">
    <property type="entry name" value="FliD_N"/>
    <property type="match status" value="1"/>
</dbReference>
<comment type="similarity">
    <text evidence="1 5">Belongs to the FliD family.</text>
</comment>
<evidence type="ECO:0000313" key="8">
    <source>
        <dbReference type="EMBL" id="MDO6415848.1"/>
    </source>
</evidence>
<organism evidence="8 9">
    <name type="scientific">Sphingomonas natans</name>
    <dbReference type="NCBI Taxonomy" id="3063330"/>
    <lineage>
        <taxon>Bacteria</taxon>
        <taxon>Pseudomonadati</taxon>
        <taxon>Pseudomonadota</taxon>
        <taxon>Alphaproteobacteria</taxon>
        <taxon>Sphingomonadales</taxon>
        <taxon>Sphingomonadaceae</taxon>
        <taxon>Sphingomonas</taxon>
    </lineage>
</organism>
<dbReference type="InterPro" id="IPR010809">
    <property type="entry name" value="FliD_C"/>
</dbReference>
<sequence>MTTTSSTAASSGSAILTALGAGSGIDTASLVTSLVSATYDPKTSAVTAKETANTAKVSTLATLSNGIDAFSTALGTLISGGTLFTQPTSSDSSVLTATANAGAQIGALSAQLSVRQVAQAQSLVSGYYANSGAAVGTGTLLIGSGAASYAVTIDSTNNTLAGVARAINGSGAGLTASVVTDATGARLTIKGATGAANAFTLTPGPNAAAGLAALAFDSSGMTVSGTAVVSPTLTDATTAAVGQGSFTLTTAQGSATLAIDASSDNLTGLAAAINGAGLGLTASIVTDSSGSRLSLSDGSGSAPSFTLAPASDAQIGLVRFAFPVPTNGMTRAQTAQDAIVRVDGVDVTRASNTIDDIVDGITLKLVSAAPTQTITLGATRPTAAITQAVSDFVAAYNELKGQIDVASASSVADADGNITTGPLYNNSAIRQMQTQLSRLTSTVLNTSGGPSTLAEIGVSTNRDGSLTLDSALLTKQLTAYPNAVEAMFNPTQHASSPLIKITSAMGATKPGTYQLTDIVAETSGHSASGSIAGVAGVTTGSKLYASVGSSASGLVIEPSGDISSATITVDLGLGGALQAIRDSLRSSGGVLDSLSTQLTSEKTDLASQLTKLTDDSTAYRARLVTQFSAMTTRVAAYKATQSYIEQQVAVWTKSDS</sequence>
<evidence type="ECO:0000256" key="2">
    <source>
        <dbReference type="ARBA" id="ARBA00011255"/>
    </source>
</evidence>
<evidence type="ECO:0000313" key="9">
    <source>
        <dbReference type="Proteomes" id="UP001169764"/>
    </source>
</evidence>
<comment type="subcellular location">
    <subcellularLocation>
        <location evidence="5">Secreted</location>
    </subcellularLocation>
    <subcellularLocation>
        <location evidence="5">Bacterial flagellum</location>
    </subcellularLocation>
</comment>
<evidence type="ECO:0000256" key="1">
    <source>
        <dbReference type="ARBA" id="ARBA00009764"/>
    </source>
</evidence>
<dbReference type="Proteomes" id="UP001169764">
    <property type="component" value="Unassembled WGS sequence"/>
</dbReference>
<evidence type="ECO:0000256" key="4">
    <source>
        <dbReference type="ARBA" id="ARBA00023143"/>
    </source>
</evidence>
<accession>A0ABT8YBX9</accession>
<dbReference type="InterPro" id="IPR003481">
    <property type="entry name" value="FliD_N"/>
</dbReference>
<keyword evidence="4 5" id="KW-0975">Bacterial flagellum</keyword>
<evidence type="ECO:0000256" key="5">
    <source>
        <dbReference type="RuleBase" id="RU362066"/>
    </source>
</evidence>
<keyword evidence="8" id="KW-0966">Cell projection</keyword>
<evidence type="ECO:0000256" key="3">
    <source>
        <dbReference type="ARBA" id="ARBA00023054"/>
    </source>
</evidence>
<dbReference type="EMBL" id="JAUOTP010000008">
    <property type="protein sequence ID" value="MDO6415848.1"/>
    <property type="molecule type" value="Genomic_DNA"/>
</dbReference>
<keyword evidence="9" id="KW-1185">Reference proteome</keyword>
<dbReference type="Pfam" id="PF07195">
    <property type="entry name" value="FliD_C"/>
    <property type="match status" value="1"/>
</dbReference>
<name>A0ABT8YBX9_9SPHN</name>
<dbReference type="PANTHER" id="PTHR30288">
    <property type="entry name" value="FLAGELLAR CAP/ASSEMBLY PROTEIN FLID"/>
    <property type="match status" value="1"/>
</dbReference>
<comment type="caution">
    <text evidence="8">The sequence shown here is derived from an EMBL/GenBank/DDBJ whole genome shotgun (WGS) entry which is preliminary data.</text>
</comment>
<comment type="function">
    <text evidence="5">Required for morphogenesis and for the elongation of the flagellar filament by facilitating polymerization of the flagellin monomers at the tip of growing filament. Forms a capping structure, which prevents flagellin subunits (transported through the central channel of the flagellum) from leaking out without polymerization at the distal end.</text>
</comment>
<protein>
    <recommendedName>
        <fullName evidence="5">Flagellar hook-associated protein 2</fullName>
        <shortName evidence="5">HAP2</shortName>
    </recommendedName>
    <alternativeName>
        <fullName evidence="5">Flagellar cap protein</fullName>
    </alternativeName>
</protein>
<keyword evidence="5" id="KW-0964">Secreted</keyword>
<evidence type="ECO:0000259" key="6">
    <source>
        <dbReference type="Pfam" id="PF02465"/>
    </source>
</evidence>
<reference evidence="8" key="1">
    <citation type="submission" date="2023-07" db="EMBL/GenBank/DDBJ databases">
        <authorList>
            <person name="Kim M."/>
        </authorList>
    </citation>
    <scope>NUCLEOTIDE SEQUENCE</scope>
    <source>
        <strain evidence="8">BIUV-7</strain>
    </source>
</reference>
<dbReference type="RefSeq" id="WP_303544458.1">
    <property type="nucleotide sequence ID" value="NZ_JAUOTP010000008.1"/>
</dbReference>
<dbReference type="PANTHER" id="PTHR30288:SF0">
    <property type="entry name" value="FLAGELLAR HOOK-ASSOCIATED PROTEIN 2"/>
    <property type="match status" value="1"/>
</dbReference>
<feature type="domain" description="Flagellar hook-associated protein 2 C-terminal" evidence="7">
    <location>
        <begin position="335"/>
        <end position="638"/>
    </location>
</feature>
<proteinExistence type="inferred from homology"/>
<keyword evidence="8" id="KW-0969">Cilium</keyword>
<feature type="domain" description="Flagellar hook-associated protein 2 N-terminal" evidence="6">
    <location>
        <begin position="23"/>
        <end position="121"/>
    </location>
</feature>